<keyword evidence="3" id="KW-1185">Reference proteome</keyword>
<protein>
    <submittedName>
        <fullName evidence="2">Uncharacterized protein</fullName>
    </submittedName>
</protein>
<evidence type="ECO:0000313" key="2">
    <source>
        <dbReference type="EMBL" id="EGS21541.1"/>
    </source>
</evidence>
<dbReference type="AlphaFoldDB" id="G0S633"/>
<gene>
    <name evidence="2" type="ORF">CTHT_0034010</name>
</gene>
<proteinExistence type="predicted"/>
<name>G0S633_CHATD</name>
<feature type="region of interest" description="Disordered" evidence="1">
    <location>
        <begin position="1"/>
        <end position="20"/>
    </location>
</feature>
<dbReference type="KEGG" id="cthr:CTHT_0034010"/>
<sequence>MPANNITSSPSGAGPQSQQWNKGPLLFGACATPEFTLIDDGPTAYYAAFVGCISGREECCPFQTRGVAPSITSRPCFPEPLNSRDAFMEHCPSDYHKVHGHCCPRQVSLTLLVVRERSAD</sequence>
<reference evidence="2 3" key="1">
    <citation type="journal article" date="2011" name="Cell">
        <title>Insight into structure and assembly of the nuclear pore complex by utilizing the genome of a eukaryotic thermophile.</title>
        <authorList>
            <person name="Amlacher S."/>
            <person name="Sarges P."/>
            <person name="Flemming D."/>
            <person name="van Noort V."/>
            <person name="Kunze R."/>
            <person name="Devos D.P."/>
            <person name="Arumugam M."/>
            <person name="Bork P."/>
            <person name="Hurt E."/>
        </authorList>
    </citation>
    <scope>NUCLEOTIDE SEQUENCE [LARGE SCALE GENOMIC DNA]</scope>
    <source>
        <strain evidence="3">DSM 1495 / CBS 144.50 / IMI 039719</strain>
    </source>
</reference>
<feature type="compositionally biased region" description="Low complexity" evidence="1">
    <location>
        <begin position="8"/>
        <end position="19"/>
    </location>
</feature>
<dbReference type="STRING" id="759272.G0S633"/>
<dbReference type="GeneID" id="18257439"/>
<dbReference type="Proteomes" id="UP000008066">
    <property type="component" value="Unassembled WGS sequence"/>
</dbReference>
<dbReference type="RefSeq" id="XP_006693837.1">
    <property type="nucleotide sequence ID" value="XM_006693774.1"/>
</dbReference>
<dbReference type="EMBL" id="GL988041">
    <property type="protein sequence ID" value="EGS21541.1"/>
    <property type="molecule type" value="Genomic_DNA"/>
</dbReference>
<organism evidence="3">
    <name type="scientific">Chaetomium thermophilum (strain DSM 1495 / CBS 144.50 / IMI 039719)</name>
    <name type="common">Thermochaetoides thermophila</name>
    <dbReference type="NCBI Taxonomy" id="759272"/>
    <lineage>
        <taxon>Eukaryota</taxon>
        <taxon>Fungi</taxon>
        <taxon>Dikarya</taxon>
        <taxon>Ascomycota</taxon>
        <taxon>Pezizomycotina</taxon>
        <taxon>Sordariomycetes</taxon>
        <taxon>Sordariomycetidae</taxon>
        <taxon>Sordariales</taxon>
        <taxon>Chaetomiaceae</taxon>
        <taxon>Thermochaetoides</taxon>
    </lineage>
</organism>
<accession>G0S633</accession>
<dbReference type="OrthoDB" id="4586485at2759"/>
<evidence type="ECO:0000256" key="1">
    <source>
        <dbReference type="SAM" id="MobiDB-lite"/>
    </source>
</evidence>
<evidence type="ECO:0000313" key="3">
    <source>
        <dbReference type="Proteomes" id="UP000008066"/>
    </source>
</evidence>
<dbReference type="HOGENOM" id="CLU_2049421_0_0_1"/>